<feature type="region of interest" description="Disordered" evidence="1">
    <location>
        <begin position="477"/>
        <end position="499"/>
    </location>
</feature>
<feature type="region of interest" description="Disordered" evidence="1">
    <location>
        <begin position="593"/>
        <end position="663"/>
    </location>
</feature>
<feature type="compositionally biased region" description="Polar residues" evidence="1">
    <location>
        <begin position="60"/>
        <end position="76"/>
    </location>
</feature>
<feature type="compositionally biased region" description="Polar residues" evidence="1">
    <location>
        <begin position="401"/>
        <end position="410"/>
    </location>
</feature>
<feature type="region of interest" description="Disordered" evidence="1">
    <location>
        <begin position="248"/>
        <end position="289"/>
    </location>
</feature>
<feature type="region of interest" description="Disordered" evidence="1">
    <location>
        <begin position="705"/>
        <end position="760"/>
    </location>
</feature>
<dbReference type="Proteomes" id="UP000297527">
    <property type="component" value="Unassembled WGS sequence"/>
</dbReference>
<accession>A0A4Z1IF55</accession>
<name>A0A4Z1IF55_9HELO</name>
<dbReference type="OrthoDB" id="3540303at2759"/>
<feature type="compositionally biased region" description="Polar residues" evidence="1">
    <location>
        <begin position="619"/>
        <end position="647"/>
    </location>
</feature>
<proteinExistence type="predicted"/>
<sequence length="812" mass="90485">MANRGITQEEVDKRTQTASERASMTTIMPPPPENFPHFSQNEANGMQNEENAVSGHLAKTPTQEFANFNRQVNANGSEVDKSPKQLSGTGNENRREMETKSSTNAYGNTLRVRPLIEKKSGTKEKKGRRSLFQRYQHCSTKDVDNDNIETDDEDGDEDKHGHGDGDEYGDENGDDDEPSESLCKRILLFGFRGRKNKKFNESEVLEFHKSSASGNILGAESNSRDPAATSHLNDMNSNNVRRVTEKGRWNGCTENPTSENDIPATRESERLSEGPEEMHGGAIKPDPNFNTEVLYSKERGPKIIQVEPVCRNIAIIHKMVKELPEEPKISTLKLIRQRVSSSAGRLNPLRRWSQSGRDNEARMSLRHSEADLGALTRDEFGENAEREVVNDHTNSAEDLENQTNRTTNKSGTRDSAHNIKQTASSGQNSEEMILDANAQGTKELEAQVIRMTNPVDSVRTCFISKSKSVKSVEPIIEDASNETGGENAAPERAQRPQDTWESIISGLEATNLRRKRSVDRLRDEFAGSVDGVINSNETPHLMPDVDFRGSSALSGFLETITASNSIGSNNGVIQSQEASALMSGVADDSIQDDVDFGAPLCRHSSRESSAEEPRDTESEMSVNQHHNTLTMSRATSMNWESGTSVDQQNDRETSTTVAPAPGELQESRILENYISTIAAINENCYLEVQRIRSALKRYDTKMNTIPESDLENDSEASQRSNSDPPSLTDTINTSESSMSVQQQSSRGVSRSNAIRRKRRSMRFEPYNDELMGWERQRPDRDNATVTSRHSSWRRIFGMAGLSKLSDRMRSNN</sequence>
<feature type="compositionally biased region" description="Polar residues" evidence="1">
    <location>
        <begin position="418"/>
        <end position="430"/>
    </location>
</feature>
<gene>
    <name evidence="2" type="ORF">BCON_0039g00160</name>
</gene>
<feature type="compositionally biased region" description="Polar residues" evidence="1">
    <location>
        <begin position="16"/>
        <end position="26"/>
    </location>
</feature>
<feature type="region of interest" description="Disordered" evidence="1">
    <location>
        <begin position="215"/>
        <end position="234"/>
    </location>
</feature>
<dbReference type="EMBL" id="PQXN01000039">
    <property type="protein sequence ID" value="TGO59985.1"/>
    <property type="molecule type" value="Genomic_DNA"/>
</dbReference>
<comment type="caution">
    <text evidence="2">The sequence shown here is derived from an EMBL/GenBank/DDBJ whole genome shotgun (WGS) entry which is preliminary data.</text>
</comment>
<feature type="compositionally biased region" description="Acidic residues" evidence="1">
    <location>
        <begin position="145"/>
        <end position="156"/>
    </location>
</feature>
<feature type="compositionally biased region" description="Basic and acidic residues" evidence="1">
    <location>
        <begin position="264"/>
        <end position="279"/>
    </location>
</feature>
<feature type="compositionally biased region" description="Polar residues" evidence="1">
    <location>
        <begin position="715"/>
        <end position="733"/>
    </location>
</feature>
<feature type="region of interest" description="Disordered" evidence="1">
    <location>
        <begin position="387"/>
        <end position="431"/>
    </location>
</feature>
<evidence type="ECO:0000256" key="1">
    <source>
        <dbReference type="SAM" id="MobiDB-lite"/>
    </source>
</evidence>
<feature type="compositionally biased region" description="Acidic residues" evidence="1">
    <location>
        <begin position="166"/>
        <end position="179"/>
    </location>
</feature>
<protein>
    <submittedName>
        <fullName evidence="2">Uncharacterized protein</fullName>
    </submittedName>
</protein>
<feature type="compositionally biased region" description="Basic and acidic residues" evidence="1">
    <location>
        <begin position="114"/>
        <end position="124"/>
    </location>
</feature>
<organism evidence="2 3">
    <name type="scientific">Botryotinia convoluta</name>
    <dbReference type="NCBI Taxonomy" id="54673"/>
    <lineage>
        <taxon>Eukaryota</taxon>
        <taxon>Fungi</taxon>
        <taxon>Dikarya</taxon>
        <taxon>Ascomycota</taxon>
        <taxon>Pezizomycotina</taxon>
        <taxon>Leotiomycetes</taxon>
        <taxon>Helotiales</taxon>
        <taxon>Sclerotiniaceae</taxon>
        <taxon>Botryotinia</taxon>
    </lineage>
</organism>
<dbReference type="AlphaFoldDB" id="A0A4Z1IF55"/>
<feature type="region of interest" description="Disordered" evidence="1">
    <location>
        <begin position="1"/>
        <end position="179"/>
    </location>
</feature>
<reference evidence="2 3" key="1">
    <citation type="submission" date="2017-12" db="EMBL/GenBank/DDBJ databases">
        <title>Comparative genomics of Botrytis spp.</title>
        <authorList>
            <person name="Valero-Jimenez C.A."/>
            <person name="Tapia P."/>
            <person name="Veloso J."/>
            <person name="Silva-Moreno E."/>
            <person name="Staats M."/>
            <person name="Valdes J.H."/>
            <person name="Van Kan J.A.L."/>
        </authorList>
    </citation>
    <scope>NUCLEOTIDE SEQUENCE [LARGE SCALE GENOMIC DNA]</scope>
    <source>
        <strain evidence="2 3">MUCL11595</strain>
    </source>
</reference>
<keyword evidence="3" id="KW-1185">Reference proteome</keyword>
<feature type="compositionally biased region" description="Low complexity" evidence="1">
    <location>
        <begin position="734"/>
        <end position="751"/>
    </location>
</feature>
<feature type="compositionally biased region" description="Polar residues" evidence="1">
    <location>
        <begin position="37"/>
        <end position="51"/>
    </location>
</feature>
<feature type="compositionally biased region" description="Basic and acidic residues" evidence="1">
    <location>
        <begin position="604"/>
        <end position="617"/>
    </location>
</feature>
<evidence type="ECO:0000313" key="3">
    <source>
        <dbReference type="Proteomes" id="UP000297527"/>
    </source>
</evidence>
<evidence type="ECO:0000313" key="2">
    <source>
        <dbReference type="EMBL" id="TGO59985.1"/>
    </source>
</evidence>